<dbReference type="Proteomes" id="UP000249762">
    <property type="component" value="Unassembled WGS sequence"/>
</dbReference>
<keyword evidence="2" id="KW-1185">Reference proteome</keyword>
<reference evidence="2" key="1">
    <citation type="submission" date="2018-06" db="EMBL/GenBank/DDBJ databases">
        <authorList>
            <person name="Martinez Ocampo F."/>
            <person name="Quiroz Castaneda R.E."/>
            <person name="Rojas Lopez X."/>
        </authorList>
    </citation>
    <scope>NUCLEOTIDE SEQUENCE [LARGE SCALE GENOMIC DNA]</scope>
    <source>
        <strain evidence="2">INIFAP02</strain>
    </source>
</reference>
<gene>
    <name evidence="1" type="ORF">DNK47_01355</name>
</gene>
<evidence type="ECO:0000313" key="1">
    <source>
        <dbReference type="EMBL" id="RAO95119.1"/>
    </source>
</evidence>
<dbReference type="RefSeq" id="WP_112665253.1">
    <property type="nucleotide sequence ID" value="NZ_QKVO01000003.1"/>
</dbReference>
<evidence type="ECO:0000313" key="2">
    <source>
        <dbReference type="Proteomes" id="UP000249762"/>
    </source>
</evidence>
<accession>A0A328PVH2</accession>
<comment type="caution">
    <text evidence="1">The sequence shown here is derived from an EMBL/GenBank/DDBJ whole genome shotgun (WGS) entry which is preliminary data.</text>
</comment>
<protein>
    <submittedName>
        <fullName evidence="1">Uncharacterized protein</fullName>
    </submittedName>
</protein>
<name>A0A328PVH2_9MOLU</name>
<dbReference type="EMBL" id="QKVO01000003">
    <property type="protein sequence ID" value="RAO95119.1"/>
    <property type="molecule type" value="Genomic_DNA"/>
</dbReference>
<organism evidence="1 2">
    <name type="scientific">Mycoplasma wenyonii</name>
    <dbReference type="NCBI Taxonomy" id="65123"/>
    <lineage>
        <taxon>Bacteria</taxon>
        <taxon>Bacillati</taxon>
        <taxon>Mycoplasmatota</taxon>
        <taxon>Mollicutes</taxon>
        <taxon>Mycoplasmataceae</taxon>
        <taxon>Mycoplasma</taxon>
    </lineage>
</organism>
<dbReference type="AlphaFoldDB" id="A0A328PVH2"/>
<proteinExistence type="predicted"/>
<sequence length="76" mass="9324">MPEEILETRGERIAELILPVQDKDIFEQWIEKIEKSRFVKPVLRTLSRIKNQLIKLIRLVRRLLRRRKRKPVEDYS</sequence>